<protein>
    <submittedName>
        <fullName evidence="1">Uncharacterized protein</fullName>
    </submittedName>
</protein>
<dbReference type="EMBL" id="VSSQ01026681">
    <property type="protein sequence ID" value="MPM75525.1"/>
    <property type="molecule type" value="Genomic_DNA"/>
</dbReference>
<organism evidence="1">
    <name type="scientific">bioreactor metagenome</name>
    <dbReference type="NCBI Taxonomy" id="1076179"/>
    <lineage>
        <taxon>unclassified sequences</taxon>
        <taxon>metagenomes</taxon>
        <taxon>ecological metagenomes</taxon>
    </lineage>
</organism>
<accession>A0A645CF41</accession>
<gene>
    <name evidence="1" type="ORF">SDC9_122518</name>
</gene>
<evidence type="ECO:0000313" key="1">
    <source>
        <dbReference type="EMBL" id="MPM75525.1"/>
    </source>
</evidence>
<sequence>MGGHKGSLVDHDDILVFEDNIKLSLHRQNAPGSLLFAQNSRFYHITLFEHMGDPDQGAVYEDFLVVLQSGQGLSRQKKLTC</sequence>
<name>A0A645CF41_9ZZZZ</name>
<comment type="caution">
    <text evidence="1">The sequence shown here is derived from an EMBL/GenBank/DDBJ whole genome shotgun (WGS) entry which is preliminary data.</text>
</comment>
<dbReference type="AlphaFoldDB" id="A0A645CF41"/>
<proteinExistence type="predicted"/>
<reference evidence="1" key="1">
    <citation type="submission" date="2019-08" db="EMBL/GenBank/DDBJ databases">
        <authorList>
            <person name="Kucharzyk K."/>
            <person name="Murdoch R.W."/>
            <person name="Higgins S."/>
            <person name="Loffler F."/>
        </authorList>
    </citation>
    <scope>NUCLEOTIDE SEQUENCE</scope>
</reference>